<keyword evidence="4 7" id="KW-0256">Endoplasmic reticulum</keyword>
<dbReference type="GO" id="GO:0005789">
    <property type="term" value="C:endoplasmic reticulum membrane"/>
    <property type="evidence" value="ECO:0007669"/>
    <property type="project" value="UniProtKB-SubCell"/>
</dbReference>
<gene>
    <name evidence="8" type="ORF">Esi_0009_0092</name>
</gene>
<comment type="subcellular location">
    <subcellularLocation>
        <location evidence="1 7">Endoplasmic reticulum membrane</location>
        <topology evidence="1 7">Multi-pass membrane protein</topology>
    </subcellularLocation>
</comment>
<keyword evidence="6 7" id="KW-0472">Membrane</keyword>
<organism evidence="8 9">
    <name type="scientific">Ectocarpus siliculosus</name>
    <name type="common">Brown alga</name>
    <name type="synonym">Conferva siliculosa</name>
    <dbReference type="NCBI Taxonomy" id="2880"/>
    <lineage>
        <taxon>Eukaryota</taxon>
        <taxon>Sar</taxon>
        <taxon>Stramenopiles</taxon>
        <taxon>Ochrophyta</taxon>
        <taxon>PX clade</taxon>
        <taxon>Phaeophyceae</taxon>
        <taxon>Ectocarpales</taxon>
        <taxon>Ectocarpaceae</taxon>
        <taxon>Ectocarpus</taxon>
    </lineage>
</organism>
<reference evidence="8 9" key="1">
    <citation type="journal article" date="2010" name="Nature">
        <title>The Ectocarpus genome and the independent evolution of multicellularity in brown algae.</title>
        <authorList>
            <person name="Cock J.M."/>
            <person name="Sterck L."/>
            <person name="Rouze P."/>
            <person name="Scornet D."/>
            <person name="Allen A.E."/>
            <person name="Amoutzias G."/>
            <person name="Anthouard V."/>
            <person name="Artiguenave F."/>
            <person name="Aury J.M."/>
            <person name="Badger J.H."/>
            <person name="Beszteri B."/>
            <person name="Billiau K."/>
            <person name="Bonnet E."/>
            <person name="Bothwell J.H."/>
            <person name="Bowler C."/>
            <person name="Boyen C."/>
            <person name="Brownlee C."/>
            <person name="Carrano C.J."/>
            <person name="Charrier B."/>
            <person name="Cho G.Y."/>
            <person name="Coelho S.M."/>
            <person name="Collen J."/>
            <person name="Corre E."/>
            <person name="Da Silva C."/>
            <person name="Delage L."/>
            <person name="Delaroque N."/>
            <person name="Dittami S.M."/>
            <person name="Doulbeau S."/>
            <person name="Elias M."/>
            <person name="Farnham G."/>
            <person name="Gachon C.M."/>
            <person name="Gschloessl B."/>
            <person name="Heesch S."/>
            <person name="Jabbari K."/>
            <person name="Jubin C."/>
            <person name="Kawai H."/>
            <person name="Kimura K."/>
            <person name="Kloareg B."/>
            <person name="Kupper F.C."/>
            <person name="Lang D."/>
            <person name="Le Bail A."/>
            <person name="Leblanc C."/>
            <person name="Lerouge P."/>
            <person name="Lohr M."/>
            <person name="Lopez P.J."/>
            <person name="Martens C."/>
            <person name="Maumus F."/>
            <person name="Michel G."/>
            <person name="Miranda-Saavedra D."/>
            <person name="Morales J."/>
            <person name="Moreau H."/>
            <person name="Motomura T."/>
            <person name="Nagasato C."/>
            <person name="Napoli C.A."/>
            <person name="Nelson D.R."/>
            <person name="Nyvall-Collen P."/>
            <person name="Peters A.F."/>
            <person name="Pommier C."/>
            <person name="Potin P."/>
            <person name="Poulain J."/>
            <person name="Quesneville H."/>
            <person name="Read B."/>
            <person name="Rensing S.A."/>
            <person name="Ritter A."/>
            <person name="Rousvoal S."/>
            <person name="Samanta M."/>
            <person name="Samson G."/>
            <person name="Schroeder D.C."/>
            <person name="Segurens B."/>
            <person name="Strittmatter M."/>
            <person name="Tonon T."/>
            <person name="Tregear J.W."/>
            <person name="Valentin K."/>
            <person name="von Dassow P."/>
            <person name="Yamagishi T."/>
            <person name="Van de Peer Y."/>
            <person name="Wincker P."/>
        </authorList>
    </citation>
    <scope>NUCLEOTIDE SEQUENCE [LARGE SCALE GENOMIC DNA]</scope>
    <source>
        <strain evidence="9">Ec32 / CCAP1310/4</strain>
    </source>
</reference>
<keyword evidence="3 7" id="KW-0812">Transmembrane</keyword>
<dbReference type="OrthoDB" id="2014333at2759"/>
<dbReference type="InterPro" id="IPR013174">
    <property type="entry name" value="DPM3"/>
</dbReference>
<keyword evidence="9" id="KW-1185">Reference proteome</keyword>
<dbReference type="Proteomes" id="UP000002630">
    <property type="component" value="Linkage Group LG07"/>
</dbReference>
<accession>D8LTQ4</accession>
<dbReference type="STRING" id="2880.D8LTQ4"/>
<dbReference type="GO" id="GO:0006506">
    <property type="term" value="P:GPI anchor biosynthetic process"/>
    <property type="evidence" value="ECO:0007669"/>
    <property type="project" value="TreeGrafter"/>
</dbReference>
<dbReference type="UniPathway" id="UPA00378"/>
<evidence type="ECO:0000313" key="8">
    <source>
        <dbReference type="EMBL" id="CBN73951.1"/>
    </source>
</evidence>
<feature type="transmembrane region" description="Helical" evidence="7">
    <location>
        <begin position="6"/>
        <end position="27"/>
    </location>
</feature>
<comment type="function">
    <text evidence="7">Stabilizer subunit of the dolichol-phosphate mannose (DPM) synthase complex; tethers catalytic subunit to the ER.</text>
</comment>
<comment type="caution">
    <text evidence="7">Lacks conserved residue(s) required for the propagation of feature annotation.</text>
</comment>
<protein>
    <recommendedName>
        <fullName evidence="7">Dolichol-phosphate mannosyltransferase subunit 3</fullName>
    </recommendedName>
</protein>
<dbReference type="PANTHER" id="PTHR16433">
    <property type="entry name" value="DOLICHOL-PHOSPHATE MANNOSYLTRANSFERASE SUBUNIT 3"/>
    <property type="match status" value="1"/>
</dbReference>
<evidence type="ECO:0000256" key="6">
    <source>
        <dbReference type="ARBA" id="ARBA00023136"/>
    </source>
</evidence>
<dbReference type="PANTHER" id="PTHR16433:SF0">
    <property type="entry name" value="DOLICHOL-PHOSPHATE MANNOSYLTRANSFERASE SUBUNIT 3"/>
    <property type="match status" value="1"/>
</dbReference>
<dbReference type="AlphaFoldDB" id="D8LTQ4"/>
<dbReference type="EMBL" id="FN649137">
    <property type="protein sequence ID" value="CBN73951.1"/>
    <property type="molecule type" value="Genomic_DNA"/>
</dbReference>
<evidence type="ECO:0000256" key="1">
    <source>
        <dbReference type="ARBA" id="ARBA00004477"/>
    </source>
</evidence>
<evidence type="ECO:0000256" key="2">
    <source>
        <dbReference type="ARBA" id="ARBA00010430"/>
    </source>
</evidence>
<proteinExistence type="inferred from homology"/>
<evidence type="ECO:0000256" key="7">
    <source>
        <dbReference type="RuleBase" id="RU365085"/>
    </source>
</evidence>
<evidence type="ECO:0000256" key="5">
    <source>
        <dbReference type="ARBA" id="ARBA00022989"/>
    </source>
</evidence>
<keyword evidence="5 7" id="KW-1133">Transmembrane helix</keyword>
<dbReference type="GO" id="GO:0033185">
    <property type="term" value="C:dolichol-phosphate-mannose synthase complex"/>
    <property type="evidence" value="ECO:0007669"/>
    <property type="project" value="TreeGrafter"/>
</dbReference>
<evidence type="ECO:0000256" key="3">
    <source>
        <dbReference type="ARBA" id="ARBA00022692"/>
    </source>
</evidence>
<sequence>MCKLPMYNLIVFGCYALAKIGLGLIAFKDCSEDAALLDEDIQAAKKDLTKRGFKFS</sequence>
<dbReference type="EMBL" id="FN649732">
    <property type="protein sequence ID" value="CBN73951.1"/>
    <property type="molecule type" value="Genomic_DNA"/>
</dbReference>
<evidence type="ECO:0000313" key="9">
    <source>
        <dbReference type="Proteomes" id="UP000002630"/>
    </source>
</evidence>
<dbReference type="InParanoid" id="D8LTQ4"/>
<comment type="pathway">
    <text evidence="7">Protein modification; protein glycosylation.</text>
</comment>
<name>D8LTQ4_ECTSI</name>
<dbReference type="Pfam" id="PF08285">
    <property type="entry name" value="DPM3"/>
    <property type="match status" value="1"/>
</dbReference>
<comment type="similarity">
    <text evidence="2 7">Belongs to the DPM3 family.</text>
</comment>
<evidence type="ECO:0000256" key="4">
    <source>
        <dbReference type="ARBA" id="ARBA00022824"/>
    </source>
</evidence>
<comment type="subunit">
    <text evidence="7">Component of the dolichol-phosphate mannose (DPM) synthase complex.</text>
</comment>